<proteinExistence type="predicted"/>
<evidence type="ECO:0000313" key="2">
    <source>
        <dbReference type="EMBL" id="SUM33039.1"/>
    </source>
</evidence>
<dbReference type="Pfam" id="PF00198">
    <property type="entry name" value="2-oxoacid_dh"/>
    <property type="match status" value="1"/>
</dbReference>
<reference evidence="2 3" key="1">
    <citation type="submission" date="2018-06" db="EMBL/GenBank/DDBJ databases">
        <authorList>
            <consortium name="Pathogen Informatics"/>
            <person name="Doyle S."/>
        </authorList>
    </citation>
    <scope>NUCLEOTIDE SEQUENCE [LARGE SCALE GENOMIC DNA]</scope>
    <source>
        <strain evidence="2 3">NCTC12195</strain>
    </source>
</reference>
<protein>
    <submittedName>
        <fullName evidence="2">Dihydrolipoamide succinyltransferase</fullName>
        <ecNumber evidence="2">2.3.1.61</ecNumber>
    </submittedName>
</protein>
<evidence type="ECO:0000259" key="1">
    <source>
        <dbReference type="Pfam" id="PF00198"/>
    </source>
</evidence>
<dbReference type="InterPro" id="IPR023213">
    <property type="entry name" value="CAT-like_dom_sf"/>
</dbReference>
<dbReference type="Gene3D" id="3.30.559.10">
    <property type="entry name" value="Chloramphenicol acetyltransferase-like domain"/>
    <property type="match status" value="1"/>
</dbReference>
<feature type="domain" description="2-oxoacid dehydrogenase acyltransferase catalytic" evidence="1">
    <location>
        <begin position="2"/>
        <end position="40"/>
    </location>
</feature>
<organism evidence="2 3">
    <name type="scientific">Staphylococcus gallinarum</name>
    <dbReference type="NCBI Taxonomy" id="1293"/>
    <lineage>
        <taxon>Bacteria</taxon>
        <taxon>Bacillati</taxon>
        <taxon>Bacillota</taxon>
        <taxon>Bacilli</taxon>
        <taxon>Bacillales</taxon>
        <taxon>Staphylococcaceae</taxon>
        <taxon>Staphylococcus</taxon>
    </lineage>
</organism>
<dbReference type="EMBL" id="UHDK01000001">
    <property type="protein sequence ID" value="SUM33039.1"/>
    <property type="molecule type" value="Genomic_DNA"/>
</dbReference>
<dbReference type="GO" id="GO:0004149">
    <property type="term" value="F:dihydrolipoyllysine-residue succinyltransferase activity"/>
    <property type="evidence" value="ECO:0007669"/>
    <property type="project" value="UniProtKB-EC"/>
</dbReference>
<accession>A0A380FHG8</accession>
<dbReference type="EC" id="2.3.1.61" evidence="2"/>
<gene>
    <name evidence="2" type="primary">odhB_2</name>
    <name evidence="2" type="ORF">NCTC12195_02492</name>
</gene>
<dbReference type="Proteomes" id="UP000255277">
    <property type="component" value="Unassembled WGS sequence"/>
</dbReference>
<evidence type="ECO:0000313" key="3">
    <source>
        <dbReference type="Proteomes" id="UP000255277"/>
    </source>
</evidence>
<dbReference type="InterPro" id="IPR001078">
    <property type="entry name" value="2-oxoacid_DH_actylTfrase"/>
</dbReference>
<keyword evidence="2" id="KW-0808">Transferase</keyword>
<dbReference type="AlphaFoldDB" id="A0A380FHG8"/>
<keyword evidence="2" id="KW-0012">Acyltransferase</keyword>
<dbReference type="SUPFAM" id="SSF52777">
    <property type="entry name" value="CoA-dependent acyltransferases"/>
    <property type="match status" value="1"/>
</dbReference>
<sequence>MKIANLAKKARDKKLGLDDMVNGSFTITNGGIFGSMMSTPNHQW</sequence>
<name>A0A380FHG8_STAGA</name>